<name>A0A4Q7MQI9_9BURK</name>
<dbReference type="EMBL" id="SGWZ01000002">
    <property type="protein sequence ID" value="RZS70041.1"/>
    <property type="molecule type" value="Genomic_DNA"/>
</dbReference>
<dbReference type="Gene3D" id="1.10.260.40">
    <property type="entry name" value="lambda repressor-like DNA-binding domains"/>
    <property type="match status" value="1"/>
</dbReference>
<gene>
    <name evidence="1" type="ORF">EV679_1429</name>
</gene>
<sequence>MGMHNPPHPGQLIQHEVIVPLGLSLEQAADKFQVDVQYLGAVLAGQVELSTELAKGLEDAGVSTARAWLAMQSAFDRSRAV</sequence>
<dbReference type="GO" id="GO:0003677">
    <property type="term" value="F:DNA binding"/>
    <property type="evidence" value="ECO:0007669"/>
    <property type="project" value="InterPro"/>
</dbReference>
<dbReference type="InterPro" id="IPR013430">
    <property type="entry name" value="Toxin_antidote_HigA"/>
</dbReference>
<accession>A0A4Q7MQI9</accession>
<dbReference type="InterPro" id="IPR010982">
    <property type="entry name" value="Lambda_DNA-bd_dom_sf"/>
</dbReference>
<reference evidence="1 2" key="1">
    <citation type="submission" date="2019-02" db="EMBL/GenBank/DDBJ databases">
        <title>Genomic Encyclopedia of Type Strains, Phase IV (KMG-IV): sequencing the most valuable type-strain genomes for metagenomic binning, comparative biology and taxonomic classification.</title>
        <authorList>
            <person name="Goeker M."/>
        </authorList>
    </citation>
    <scope>NUCLEOTIDE SEQUENCE [LARGE SCALE GENOMIC DNA]</scope>
    <source>
        <strain evidence="1 2">DSM 16618</strain>
    </source>
</reference>
<dbReference type="SUPFAM" id="SSF47413">
    <property type="entry name" value="lambda repressor-like DNA-binding domains"/>
    <property type="match status" value="1"/>
</dbReference>
<evidence type="ECO:0000313" key="2">
    <source>
        <dbReference type="Proteomes" id="UP000292039"/>
    </source>
</evidence>
<protein>
    <submittedName>
        <fullName evidence="1">Addiction module HigA family antidote</fullName>
    </submittedName>
</protein>
<evidence type="ECO:0000313" key="1">
    <source>
        <dbReference type="EMBL" id="RZS70041.1"/>
    </source>
</evidence>
<dbReference type="AlphaFoldDB" id="A0A4Q7MQI9"/>
<proteinExistence type="predicted"/>
<dbReference type="NCBIfam" id="TIGR02607">
    <property type="entry name" value="antidote_HigA"/>
    <property type="match status" value="1"/>
</dbReference>
<organism evidence="1 2">
    <name type="scientific">Kerstersia gyiorum</name>
    <dbReference type="NCBI Taxonomy" id="206506"/>
    <lineage>
        <taxon>Bacteria</taxon>
        <taxon>Pseudomonadati</taxon>
        <taxon>Pseudomonadota</taxon>
        <taxon>Betaproteobacteria</taxon>
        <taxon>Burkholderiales</taxon>
        <taxon>Alcaligenaceae</taxon>
        <taxon>Kerstersia</taxon>
    </lineage>
</organism>
<comment type="caution">
    <text evidence="1">The sequence shown here is derived from an EMBL/GenBank/DDBJ whole genome shotgun (WGS) entry which is preliminary data.</text>
</comment>
<dbReference type="Proteomes" id="UP000292039">
    <property type="component" value="Unassembled WGS sequence"/>
</dbReference>